<evidence type="ECO:0000256" key="1">
    <source>
        <dbReference type="SAM" id="MobiDB-lite"/>
    </source>
</evidence>
<proteinExistence type="predicted"/>
<name>A0ABQ2SPW8_9DEIO</name>
<comment type="caution">
    <text evidence="2">The sequence shown here is derived from an EMBL/GenBank/DDBJ whole genome shotgun (WGS) entry which is preliminary data.</text>
</comment>
<evidence type="ECO:0000313" key="2">
    <source>
        <dbReference type="EMBL" id="GGS35994.1"/>
    </source>
</evidence>
<protein>
    <submittedName>
        <fullName evidence="2">Uncharacterized protein</fullName>
    </submittedName>
</protein>
<dbReference type="Proteomes" id="UP000620633">
    <property type="component" value="Unassembled WGS sequence"/>
</dbReference>
<evidence type="ECO:0000313" key="3">
    <source>
        <dbReference type="Proteomes" id="UP000620633"/>
    </source>
</evidence>
<sequence length="74" mass="7636">MPPPPQAARVRVSSSRAGIQAFMVMVFPPSPQGGQAEGMRPARALKVNGVSETGSDRTVTAQDQDTAERGGGSP</sequence>
<feature type="region of interest" description="Disordered" evidence="1">
    <location>
        <begin position="48"/>
        <end position="74"/>
    </location>
</feature>
<accession>A0ABQ2SPW8</accession>
<dbReference type="EMBL" id="BMQO01000018">
    <property type="protein sequence ID" value="GGS35994.1"/>
    <property type="molecule type" value="Genomic_DNA"/>
</dbReference>
<gene>
    <name evidence="2" type="ORF">GCM10008961_29520</name>
</gene>
<keyword evidence="3" id="KW-1185">Reference proteome</keyword>
<organism evidence="2 3">
    <name type="scientific">Deinococcus knuensis</name>
    <dbReference type="NCBI Taxonomy" id="1837380"/>
    <lineage>
        <taxon>Bacteria</taxon>
        <taxon>Thermotogati</taxon>
        <taxon>Deinococcota</taxon>
        <taxon>Deinococci</taxon>
        <taxon>Deinococcales</taxon>
        <taxon>Deinococcaceae</taxon>
        <taxon>Deinococcus</taxon>
    </lineage>
</organism>
<reference evidence="3" key="1">
    <citation type="journal article" date="2019" name="Int. J. Syst. Evol. Microbiol.">
        <title>The Global Catalogue of Microorganisms (GCM) 10K type strain sequencing project: providing services to taxonomists for standard genome sequencing and annotation.</title>
        <authorList>
            <consortium name="The Broad Institute Genomics Platform"/>
            <consortium name="The Broad Institute Genome Sequencing Center for Infectious Disease"/>
            <person name="Wu L."/>
            <person name="Ma J."/>
        </authorList>
    </citation>
    <scope>NUCLEOTIDE SEQUENCE [LARGE SCALE GENOMIC DNA]</scope>
    <source>
        <strain evidence="3">JCM 31406</strain>
    </source>
</reference>
<feature type="compositionally biased region" description="Polar residues" evidence="1">
    <location>
        <begin position="50"/>
        <end position="64"/>
    </location>
</feature>